<keyword evidence="9" id="KW-0547">Nucleotide-binding</keyword>
<evidence type="ECO:0000313" key="15">
    <source>
        <dbReference type="EMBL" id="AGU67651.1"/>
    </source>
</evidence>
<dbReference type="EMBL" id="KF371632">
    <property type="protein sequence ID" value="AGU67651.1"/>
    <property type="molecule type" value="Genomic_DNA"/>
</dbReference>
<dbReference type="GO" id="GO:0016888">
    <property type="term" value="F:DNA endonuclease activity, producing 5'-phosphomonoesters"/>
    <property type="evidence" value="ECO:0007669"/>
    <property type="project" value="InterPro"/>
</dbReference>
<dbReference type="SUPFAM" id="SSF55464">
    <property type="entry name" value="Origin of replication-binding domain, RBD-like"/>
    <property type="match status" value="1"/>
</dbReference>
<evidence type="ECO:0000256" key="4">
    <source>
        <dbReference type="ARBA" id="ARBA00022679"/>
    </source>
</evidence>
<dbReference type="InterPro" id="IPR001301">
    <property type="entry name" value="Gemini_AL1_CLV"/>
</dbReference>
<dbReference type="PROSITE" id="PS52020">
    <property type="entry name" value="CRESS_DNA_REP"/>
    <property type="match status" value="1"/>
</dbReference>
<evidence type="ECO:0000256" key="7">
    <source>
        <dbReference type="ARBA" id="ARBA00022722"/>
    </source>
</evidence>
<dbReference type="SUPFAM" id="SSF52540">
    <property type="entry name" value="P-loop containing nucleoside triphosphate hydrolases"/>
    <property type="match status" value="1"/>
</dbReference>
<protein>
    <recommendedName>
        <fullName evidence="2">Replication-associated protein</fullName>
    </recommendedName>
</protein>
<dbReference type="InterPro" id="IPR022692">
    <property type="entry name" value="Gemini_AL1_REP_central"/>
</dbReference>
<keyword evidence="11" id="KW-0378">Hydrolase</keyword>
<evidence type="ECO:0000256" key="6">
    <source>
        <dbReference type="ARBA" id="ARBA00022705"/>
    </source>
</evidence>
<dbReference type="GO" id="GO:0005198">
    <property type="term" value="F:structural molecule activity"/>
    <property type="evidence" value="ECO:0007669"/>
    <property type="project" value="InterPro"/>
</dbReference>
<evidence type="ECO:0000256" key="10">
    <source>
        <dbReference type="ARBA" id="ARBA00022759"/>
    </source>
</evidence>
<dbReference type="GO" id="GO:0003677">
    <property type="term" value="F:DNA binding"/>
    <property type="evidence" value="ECO:0007669"/>
    <property type="project" value="UniProtKB-KW"/>
</dbReference>
<keyword evidence="13" id="KW-0238">DNA-binding</keyword>
<evidence type="ECO:0000256" key="9">
    <source>
        <dbReference type="ARBA" id="ARBA00022741"/>
    </source>
</evidence>
<proteinExistence type="predicted"/>
<feature type="domain" description="CRESS-DNA virus Rep endonuclease" evidence="14">
    <location>
        <begin position="1"/>
        <end position="110"/>
    </location>
</feature>
<dbReference type="Pfam" id="PF00799">
    <property type="entry name" value="Gemini_AL1"/>
    <property type="match status" value="1"/>
</dbReference>
<dbReference type="Gene3D" id="3.40.50.300">
    <property type="entry name" value="P-loop containing nucleotide triphosphate hydrolases"/>
    <property type="match status" value="1"/>
</dbReference>
<evidence type="ECO:0000256" key="2">
    <source>
        <dbReference type="ARBA" id="ARBA00014531"/>
    </source>
</evidence>
<dbReference type="InterPro" id="IPR049912">
    <property type="entry name" value="CRESS_DNA_REP"/>
</dbReference>
<dbReference type="Proteomes" id="UP000100660">
    <property type="component" value="Segment"/>
</dbReference>
<dbReference type="GO" id="GO:0042025">
    <property type="term" value="C:host cell nucleus"/>
    <property type="evidence" value="ECO:0007669"/>
    <property type="project" value="UniProtKB-SubCell"/>
</dbReference>
<dbReference type="InterPro" id="IPR027417">
    <property type="entry name" value="P-loop_NTPase"/>
</dbReference>
<keyword evidence="4" id="KW-0808">Transferase</keyword>
<evidence type="ECO:0000313" key="16">
    <source>
        <dbReference type="Proteomes" id="UP000100660"/>
    </source>
</evidence>
<keyword evidence="5" id="KW-0548">Nucleotidyltransferase</keyword>
<evidence type="ECO:0000259" key="14">
    <source>
        <dbReference type="PROSITE" id="PS52020"/>
    </source>
</evidence>
<evidence type="ECO:0000256" key="13">
    <source>
        <dbReference type="ARBA" id="ARBA00023125"/>
    </source>
</evidence>
<keyword evidence="7" id="KW-0540">Nuclease</keyword>
<dbReference type="PRINTS" id="PR00228">
    <property type="entry name" value="GEMCOATCLVL1"/>
</dbReference>
<accession>T1YQS5</accession>
<dbReference type="GO" id="GO:0016779">
    <property type="term" value="F:nucleotidyltransferase activity"/>
    <property type="evidence" value="ECO:0007669"/>
    <property type="project" value="UniProtKB-KW"/>
</dbReference>
<keyword evidence="16" id="KW-1185">Reference proteome</keyword>
<keyword evidence="6" id="KW-0235">DNA replication</keyword>
<dbReference type="GO" id="GO:0006260">
    <property type="term" value="P:DNA replication"/>
    <property type="evidence" value="ECO:0007669"/>
    <property type="project" value="UniProtKB-KW"/>
</dbReference>
<keyword evidence="12" id="KW-0190">Covalent protein-DNA linkage</keyword>
<dbReference type="Gene3D" id="3.40.1310.20">
    <property type="match status" value="1"/>
</dbReference>
<name>T1YQS5_9VIRU</name>
<evidence type="ECO:0000256" key="12">
    <source>
        <dbReference type="ARBA" id="ARBA00023124"/>
    </source>
</evidence>
<evidence type="ECO:0000256" key="11">
    <source>
        <dbReference type="ARBA" id="ARBA00022801"/>
    </source>
</evidence>
<dbReference type="GO" id="GO:0046872">
    <property type="term" value="F:metal ion binding"/>
    <property type="evidence" value="ECO:0007669"/>
    <property type="project" value="UniProtKB-KW"/>
</dbReference>
<evidence type="ECO:0000256" key="8">
    <source>
        <dbReference type="ARBA" id="ARBA00022723"/>
    </source>
</evidence>
<evidence type="ECO:0000256" key="3">
    <source>
        <dbReference type="ARBA" id="ARBA00022562"/>
    </source>
</evidence>
<keyword evidence="8" id="KW-0479">Metal-binding</keyword>
<evidence type="ECO:0000256" key="1">
    <source>
        <dbReference type="ARBA" id="ARBA00004147"/>
    </source>
</evidence>
<dbReference type="GO" id="GO:0000166">
    <property type="term" value="F:nucleotide binding"/>
    <property type="evidence" value="ECO:0007669"/>
    <property type="project" value="UniProtKB-KW"/>
</dbReference>
<dbReference type="Pfam" id="PF08283">
    <property type="entry name" value="Gemini_AL1_M"/>
    <property type="match status" value="1"/>
</dbReference>
<dbReference type="OrthoDB" id="9195at10239"/>
<keyword evidence="3" id="KW-1048">Host nucleus</keyword>
<evidence type="ECO:0000256" key="5">
    <source>
        <dbReference type="ARBA" id="ARBA00022695"/>
    </source>
</evidence>
<dbReference type="RefSeq" id="YP_009109719.1">
    <property type="nucleotide sequence ID" value="NC_025730.1"/>
</dbReference>
<reference evidence="15 16" key="1">
    <citation type="journal article" date="2013" name="Virus Res.">
        <title>Novel myco-like DNA viruses discovered in the faecal matter of various animals.</title>
        <authorList>
            <person name="Sikorski A."/>
            <person name="Massaro M."/>
            <person name="Kraberger S."/>
            <person name="Young L.M."/>
            <person name="Smalley D."/>
            <person name="Martin D.P."/>
            <person name="Varsani A."/>
        </authorList>
    </citation>
    <scope>NUCLEOTIDE SEQUENCE [LARGE SCALE GENOMIC DNA]</scope>
    <source>
        <strain evidence="15">P14</strain>
    </source>
</reference>
<keyword evidence="10" id="KW-0255">Endonuclease</keyword>
<dbReference type="KEGG" id="vg:22284076"/>
<organism evidence="15 16">
    <name type="scientific">Faeces associated gemycircularvirus 10</name>
    <dbReference type="NCBI Taxonomy" id="1391025"/>
    <lineage>
        <taxon>Viruses</taxon>
        <taxon>Monodnaviria</taxon>
        <taxon>Shotokuvirae</taxon>
        <taxon>Cressdnaviricota</taxon>
        <taxon>Repensiviricetes</taxon>
        <taxon>Geplafuvirales</taxon>
        <taxon>Genomoviridae</taxon>
        <taxon>Gemygorvirus</taxon>
        <taxon>Gemygorvirus stara1</taxon>
    </lineage>
</organism>
<sequence length="324" mass="36951">MSNSTLLSVTLCPHYLCPCDGLDYWRVLDHLSEVPAECIIGREAHADGGTHLHAFCDFGERFYTADPRRFDVDGYHPNVQPFGRTPYKGWDYAIKDGDVVCGGLERPGTGPGTDVSGAGSQWDRIVGAETPDEFWRLIRELAPRTLLTNFNSVRAYADWHYRPVVAPYESPPEIEFDLSGVEELREWVCNNLSRTRRPKSLVLYGESRLGKTLWARSLGRHVYNCLQFNVDDMRGDVEEALYAVFDDMQGGFKYFPSYKGWLGAQSKFTVTDKYRGKTSVIWGRPTIWLCNESPRDFTDVDMTWLEANCVFVEVTNPIFRANIE</sequence>
<dbReference type="GeneID" id="22284076"/>
<comment type="subcellular location">
    <subcellularLocation>
        <location evidence="1">Host nucleus</location>
    </subcellularLocation>
</comment>